<dbReference type="STRING" id="587636.SAMN05216199_0237"/>
<protein>
    <recommendedName>
        <fullName evidence="3">Aminoglycoside phosphotransferase</fullName>
    </recommendedName>
</protein>
<dbReference type="AlphaFoldDB" id="A0A1H9XRV8"/>
<accession>A0A1H9XRV8</accession>
<evidence type="ECO:0000313" key="2">
    <source>
        <dbReference type="Proteomes" id="UP000199019"/>
    </source>
</evidence>
<dbReference type="Proteomes" id="UP000199019">
    <property type="component" value="Unassembled WGS sequence"/>
</dbReference>
<organism evidence="1 2">
    <name type="scientific">Pedococcus cremeus</name>
    <dbReference type="NCBI Taxonomy" id="587636"/>
    <lineage>
        <taxon>Bacteria</taxon>
        <taxon>Bacillati</taxon>
        <taxon>Actinomycetota</taxon>
        <taxon>Actinomycetes</taxon>
        <taxon>Micrococcales</taxon>
        <taxon>Intrasporangiaceae</taxon>
        <taxon>Pedococcus</taxon>
    </lineage>
</organism>
<keyword evidence="2" id="KW-1185">Reference proteome</keyword>
<dbReference type="EMBL" id="FOHB01000011">
    <property type="protein sequence ID" value="SES48880.1"/>
    <property type="molecule type" value="Genomic_DNA"/>
</dbReference>
<reference evidence="2" key="1">
    <citation type="submission" date="2016-10" db="EMBL/GenBank/DDBJ databases">
        <authorList>
            <person name="Varghese N."/>
            <person name="Submissions S."/>
        </authorList>
    </citation>
    <scope>NUCLEOTIDE SEQUENCE [LARGE SCALE GENOMIC DNA]</scope>
    <source>
        <strain evidence="2">CGMCC 1.6963</strain>
    </source>
</reference>
<evidence type="ECO:0008006" key="3">
    <source>
        <dbReference type="Google" id="ProtNLM"/>
    </source>
</evidence>
<dbReference type="SUPFAM" id="SSF56112">
    <property type="entry name" value="Protein kinase-like (PK-like)"/>
    <property type="match status" value="1"/>
</dbReference>
<gene>
    <name evidence="1" type="ORF">SAMN05216199_0237</name>
</gene>
<dbReference type="Gene3D" id="3.90.1200.10">
    <property type="match status" value="1"/>
</dbReference>
<proteinExistence type="predicted"/>
<dbReference type="InterPro" id="IPR011009">
    <property type="entry name" value="Kinase-like_dom_sf"/>
</dbReference>
<evidence type="ECO:0000313" key="1">
    <source>
        <dbReference type="EMBL" id="SES48880.1"/>
    </source>
</evidence>
<name>A0A1H9XRV8_9MICO</name>
<sequence length="307" mass="33714">MRARADGPGLAGAGAGVGVVAGRVRHVLEPRGVSDEQATVLRQWAPDLQVLADWSWGLTDTVVLHARTGAREVVVKAAGPGNHHIGREIAAHRQWVAALSGRGRAPRLLWTDQAANLLVTEHLDGELVLGTRAEGDPSTYAQAGELLAVLHAQASHIDEDYERQQNARTLQWLDGPHRIDGATEVELRAHVADFPCQATVLVPTHGDWQPRNWLRHGDDVRVIDFGRADWRPAHTYFARLAAQQFRGRPDLEAAFVHGYGEDPREPGAWRRSLLREAVGTACWAHQVGDVAFEARGHEMVADVLRLT</sequence>